<dbReference type="EMBL" id="CP073720">
    <property type="protein sequence ID" value="UWP79732.1"/>
    <property type="molecule type" value="Genomic_DNA"/>
</dbReference>
<dbReference type="RefSeq" id="WP_259857490.1">
    <property type="nucleotide sequence ID" value="NZ_BAAAST010000001.1"/>
</dbReference>
<evidence type="ECO:0000313" key="2">
    <source>
        <dbReference type="EMBL" id="UWP79732.1"/>
    </source>
</evidence>
<dbReference type="Proteomes" id="UP001059617">
    <property type="component" value="Chromosome"/>
</dbReference>
<accession>A0ABY5VPQ0</accession>
<protein>
    <submittedName>
        <fullName evidence="2">Uncharacterized protein</fullName>
    </submittedName>
</protein>
<organism evidence="2 3">
    <name type="scientific">Dactylosporangium fulvum</name>
    <dbReference type="NCBI Taxonomy" id="53359"/>
    <lineage>
        <taxon>Bacteria</taxon>
        <taxon>Bacillati</taxon>
        <taxon>Actinomycetota</taxon>
        <taxon>Actinomycetes</taxon>
        <taxon>Micromonosporales</taxon>
        <taxon>Micromonosporaceae</taxon>
        <taxon>Dactylosporangium</taxon>
    </lineage>
</organism>
<keyword evidence="1" id="KW-0472">Membrane</keyword>
<reference evidence="2" key="1">
    <citation type="submission" date="2021-04" db="EMBL/GenBank/DDBJ databases">
        <authorList>
            <person name="Hartkoorn R.C."/>
            <person name="Beaudoing E."/>
            <person name="Hot D."/>
        </authorList>
    </citation>
    <scope>NUCLEOTIDE SEQUENCE</scope>
    <source>
        <strain evidence="2">NRRL B-16292</strain>
    </source>
</reference>
<sequence length="233" mass="24945">MGIDDNVAATDALLMVVGSPTDTDVTTLRREIGQVITTLRFRTDAGTDVFADLFDVIRRHGLALPPQVAAALRTIASAEESLVTLDPTFSLIGAAQRSAADITARMLAPDRIADLTKARGSVVAASLGRLPSRFERTTAALADGTFSVRVRPLADPDDRRWLRGRLNDVVVSVVAVGAILAAVLLIVADTGPFVTPRIRLNTLLGFSLALCGFVLGLRSVLKVFTRTDRQARR</sequence>
<evidence type="ECO:0000256" key="1">
    <source>
        <dbReference type="SAM" id="Phobius"/>
    </source>
</evidence>
<evidence type="ECO:0000313" key="3">
    <source>
        <dbReference type="Proteomes" id="UP001059617"/>
    </source>
</evidence>
<keyword evidence="3" id="KW-1185">Reference proteome</keyword>
<reference evidence="2" key="2">
    <citation type="submission" date="2022-09" db="EMBL/GenBank/DDBJ databases">
        <title>Biosynthetic gene clusters of Dactylosporangioum fulvum.</title>
        <authorList>
            <person name="Caradec T."/>
        </authorList>
    </citation>
    <scope>NUCLEOTIDE SEQUENCE</scope>
    <source>
        <strain evidence="2">NRRL B-16292</strain>
    </source>
</reference>
<feature type="transmembrane region" description="Helical" evidence="1">
    <location>
        <begin position="200"/>
        <end position="224"/>
    </location>
</feature>
<gene>
    <name evidence="2" type="ORF">Dfulv_31810</name>
</gene>
<name>A0ABY5VPQ0_9ACTN</name>
<proteinExistence type="predicted"/>
<keyword evidence="1" id="KW-1133">Transmembrane helix</keyword>
<feature type="transmembrane region" description="Helical" evidence="1">
    <location>
        <begin position="169"/>
        <end position="188"/>
    </location>
</feature>
<keyword evidence="1" id="KW-0812">Transmembrane</keyword>